<accession>A0ABC8M4C4</accession>
<comment type="caution">
    <text evidence="1">The sequence shown here is derived from an EMBL/GenBank/DDBJ whole genome shotgun (WGS) entry which is preliminary data.</text>
</comment>
<organism evidence="1 2">
    <name type="scientific">Eruca vesicaria subsp. sativa</name>
    <name type="common">Garden rocket</name>
    <name type="synonym">Eruca sativa</name>
    <dbReference type="NCBI Taxonomy" id="29727"/>
    <lineage>
        <taxon>Eukaryota</taxon>
        <taxon>Viridiplantae</taxon>
        <taxon>Streptophyta</taxon>
        <taxon>Embryophyta</taxon>
        <taxon>Tracheophyta</taxon>
        <taxon>Spermatophyta</taxon>
        <taxon>Magnoliopsida</taxon>
        <taxon>eudicotyledons</taxon>
        <taxon>Gunneridae</taxon>
        <taxon>Pentapetalae</taxon>
        <taxon>rosids</taxon>
        <taxon>malvids</taxon>
        <taxon>Brassicales</taxon>
        <taxon>Brassicaceae</taxon>
        <taxon>Brassiceae</taxon>
        <taxon>Eruca</taxon>
    </lineage>
</organism>
<dbReference type="AlphaFoldDB" id="A0ABC8M4C4"/>
<protein>
    <submittedName>
        <fullName evidence="1">Uncharacterized protein</fullName>
    </submittedName>
</protein>
<keyword evidence="2" id="KW-1185">Reference proteome</keyword>
<sequence length="128" mass="15000">MKSRKHEDNSDPRCYSDSRNKSRFVLCRQDQSSGANTHEGVVSLMGYMRPSQMDWRSRKISADLVLLVDTEARNSHLYEFVERMKKGIRVPGIRHRIKSRDNRDRRVELLLRDVTISSVSFVVNVIMF</sequence>
<dbReference type="EMBL" id="CAKOAT010897375">
    <property type="protein sequence ID" value="CAH8390441.1"/>
    <property type="molecule type" value="Genomic_DNA"/>
</dbReference>
<gene>
    <name evidence="1" type="ORF">ERUC_LOCUS42924</name>
</gene>
<reference evidence="1 2" key="1">
    <citation type="submission" date="2022-03" db="EMBL/GenBank/DDBJ databases">
        <authorList>
            <person name="Macdonald S."/>
            <person name="Ahmed S."/>
            <person name="Newling K."/>
        </authorList>
    </citation>
    <scope>NUCLEOTIDE SEQUENCE [LARGE SCALE GENOMIC DNA]</scope>
</reference>
<name>A0ABC8M4C4_ERUVS</name>
<evidence type="ECO:0000313" key="2">
    <source>
        <dbReference type="Proteomes" id="UP001642260"/>
    </source>
</evidence>
<evidence type="ECO:0000313" key="1">
    <source>
        <dbReference type="EMBL" id="CAH8390441.1"/>
    </source>
</evidence>
<dbReference type="Proteomes" id="UP001642260">
    <property type="component" value="Unassembled WGS sequence"/>
</dbReference>
<proteinExistence type="predicted"/>